<name>A0A6J7SIH7_9ZZZZ</name>
<evidence type="ECO:0000313" key="3">
    <source>
        <dbReference type="EMBL" id="CAB4712699.1"/>
    </source>
</evidence>
<dbReference type="InterPro" id="IPR050272">
    <property type="entry name" value="Isochorismatase-like_hydrls"/>
</dbReference>
<evidence type="ECO:0000313" key="6">
    <source>
        <dbReference type="EMBL" id="CAB5071985.1"/>
    </source>
</evidence>
<evidence type="ECO:0000313" key="4">
    <source>
        <dbReference type="EMBL" id="CAB4777575.1"/>
    </source>
</evidence>
<dbReference type="Pfam" id="PF00857">
    <property type="entry name" value="Isochorismatase"/>
    <property type="match status" value="1"/>
</dbReference>
<gene>
    <name evidence="3" type="ORF">UFOPK2662_00198</name>
    <name evidence="4" type="ORF">UFOPK2942_00491</name>
    <name evidence="5" type="ORF">UFOPK4242_00445</name>
    <name evidence="6" type="ORF">UFOPK4382_00243</name>
</gene>
<proteinExistence type="predicted"/>
<feature type="domain" description="Isochorismatase-like" evidence="2">
    <location>
        <begin position="10"/>
        <end position="176"/>
    </location>
</feature>
<dbReference type="PANTHER" id="PTHR43540:SF7">
    <property type="entry name" value="ISOCHORISMATASE FAMILY PROTEIN YECD"/>
    <property type="match status" value="1"/>
</dbReference>
<dbReference type="CDD" id="cd00431">
    <property type="entry name" value="cysteine_hydrolases"/>
    <property type="match status" value="1"/>
</dbReference>
<protein>
    <submittedName>
        <fullName evidence="5">Unannotated protein</fullName>
    </submittedName>
</protein>
<dbReference type="EMBL" id="CAFBRA010000008">
    <property type="protein sequence ID" value="CAB5071985.1"/>
    <property type="molecule type" value="Genomic_DNA"/>
</dbReference>
<accession>A0A6J7SIH7</accession>
<evidence type="ECO:0000259" key="2">
    <source>
        <dbReference type="Pfam" id="PF00857"/>
    </source>
</evidence>
<sequence>MPLTTLDPISAIVVIDLQQGIVSSPKVHPASEIIERVSALLTLYRKHELPVVLVNVDAAPKGRTEKPAGLDALPQGWTDLIPELHHQPSDHLITKKQWGAFTYTDLDDYLRSQKVTQVVVVGMSTSIGVESTARHARELGYSVTLVTDAMTDTNMDAHNNSIEIIFPRLGETCTTSELTALLEK</sequence>
<dbReference type="EMBL" id="CAEZYI010000005">
    <property type="protein sequence ID" value="CAB4712699.1"/>
    <property type="molecule type" value="Genomic_DNA"/>
</dbReference>
<organism evidence="5">
    <name type="scientific">freshwater metagenome</name>
    <dbReference type="NCBI Taxonomy" id="449393"/>
    <lineage>
        <taxon>unclassified sequences</taxon>
        <taxon>metagenomes</taxon>
        <taxon>ecological metagenomes</taxon>
    </lineage>
</organism>
<reference evidence="5" key="1">
    <citation type="submission" date="2020-05" db="EMBL/GenBank/DDBJ databases">
        <authorList>
            <person name="Chiriac C."/>
            <person name="Salcher M."/>
            <person name="Ghai R."/>
            <person name="Kavagutti S V."/>
        </authorList>
    </citation>
    <scope>NUCLEOTIDE SEQUENCE</scope>
</reference>
<dbReference type="PANTHER" id="PTHR43540">
    <property type="entry name" value="PEROXYUREIDOACRYLATE/UREIDOACRYLATE AMIDOHYDROLASE-RELATED"/>
    <property type="match status" value="1"/>
</dbReference>
<dbReference type="SUPFAM" id="SSF52499">
    <property type="entry name" value="Isochorismatase-like hydrolases"/>
    <property type="match status" value="1"/>
</dbReference>
<dbReference type="Gene3D" id="3.40.50.850">
    <property type="entry name" value="Isochorismatase-like"/>
    <property type="match status" value="1"/>
</dbReference>
<dbReference type="EMBL" id="CAFAAA010000010">
    <property type="protein sequence ID" value="CAB4777575.1"/>
    <property type="molecule type" value="Genomic_DNA"/>
</dbReference>
<evidence type="ECO:0000313" key="5">
    <source>
        <dbReference type="EMBL" id="CAB5041007.1"/>
    </source>
</evidence>
<dbReference type="InterPro" id="IPR000868">
    <property type="entry name" value="Isochorismatase-like_dom"/>
</dbReference>
<dbReference type="EMBL" id="CAFBQC010000014">
    <property type="protein sequence ID" value="CAB5041007.1"/>
    <property type="molecule type" value="Genomic_DNA"/>
</dbReference>
<dbReference type="AlphaFoldDB" id="A0A6J7SIH7"/>
<dbReference type="InterPro" id="IPR036380">
    <property type="entry name" value="Isochorismatase-like_sf"/>
</dbReference>
<evidence type="ECO:0000256" key="1">
    <source>
        <dbReference type="ARBA" id="ARBA00022801"/>
    </source>
</evidence>
<keyword evidence="1" id="KW-0378">Hydrolase</keyword>
<dbReference type="GO" id="GO:0016787">
    <property type="term" value="F:hydrolase activity"/>
    <property type="evidence" value="ECO:0007669"/>
    <property type="project" value="UniProtKB-KW"/>
</dbReference>